<dbReference type="OrthoDB" id="1924011at2759"/>
<dbReference type="AlphaFoldDB" id="A0A6D2LEM7"/>
<dbReference type="GO" id="GO:0005829">
    <property type="term" value="C:cytosol"/>
    <property type="evidence" value="ECO:0007669"/>
    <property type="project" value="TreeGrafter"/>
</dbReference>
<dbReference type="InterPro" id="IPR037502">
    <property type="entry name" value="CBP1"/>
</dbReference>
<dbReference type="GO" id="GO:0036033">
    <property type="term" value="F:mediator complex binding"/>
    <property type="evidence" value="ECO:0007669"/>
    <property type="project" value="InterPro"/>
</dbReference>
<dbReference type="PANTHER" id="PTHR36345:SF1">
    <property type="entry name" value="CCG-BINDING PROTEIN 1"/>
    <property type="match status" value="1"/>
</dbReference>
<dbReference type="PANTHER" id="PTHR36345">
    <property type="entry name" value="CCG-BINDING PROTEIN 1"/>
    <property type="match status" value="1"/>
</dbReference>
<protein>
    <recommendedName>
        <fullName evidence="4">CCG-binding protein 1</fullName>
    </recommendedName>
</protein>
<dbReference type="Proteomes" id="UP000467841">
    <property type="component" value="Unassembled WGS sequence"/>
</dbReference>
<keyword evidence="3" id="KW-1185">Reference proteome</keyword>
<evidence type="ECO:0000313" key="3">
    <source>
        <dbReference type="Proteomes" id="UP000467841"/>
    </source>
</evidence>
<evidence type="ECO:0000313" key="2">
    <source>
        <dbReference type="EMBL" id="CAA7058588.1"/>
    </source>
</evidence>
<organism evidence="2 3">
    <name type="scientific">Microthlaspi erraticum</name>
    <dbReference type="NCBI Taxonomy" id="1685480"/>
    <lineage>
        <taxon>Eukaryota</taxon>
        <taxon>Viridiplantae</taxon>
        <taxon>Streptophyta</taxon>
        <taxon>Embryophyta</taxon>
        <taxon>Tracheophyta</taxon>
        <taxon>Spermatophyta</taxon>
        <taxon>Magnoliopsida</taxon>
        <taxon>eudicotyledons</taxon>
        <taxon>Gunneridae</taxon>
        <taxon>Pentapetalae</taxon>
        <taxon>rosids</taxon>
        <taxon>malvids</taxon>
        <taxon>Brassicales</taxon>
        <taxon>Brassicaceae</taxon>
        <taxon>Coluteocarpeae</taxon>
        <taxon>Microthlaspi</taxon>
    </lineage>
</organism>
<dbReference type="EMBL" id="CACVBM020001729">
    <property type="protein sequence ID" value="CAA7058588.1"/>
    <property type="molecule type" value="Genomic_DNA"/>
</dbReference>
<name>A0A6D2LEM7_9BRAS</name>
<dbReference type="GO" id="GO:0010183">
    <property type="term" value="P:pollen tube guidance"/>
    <property type="evidence" value="ECO:0007669"/>
    <property type="project" value="InterPro"/>
</dbReference>
<feature type="region of interest" description="Disordered" evidence="1">
    <location>
        <begin position="137"/>
        <end position="183"/>
    </location>
</feature>
<reference evidence="2" key="1">
    <citation type="submission" date="2020-01" db="EMBL/GenBank/DDBJ databases">
        <authorList>
            <person name="Mishra B."/>
        </authorList>
    </citation>
    <scope>NUCLEOTIDE SEQUENCE [LARGE SCALE GENOMIC DNA]</scope>
</reference>
<sequence>MMIKSVTLRSFPLPLDFNGKAKLAEPSSTSCFPARSFPVVRCSSTRDVPKLELFSRGKFDRILQDPPLIQKAESELSDYCSTLEGDDSYSCWRAYFELKDLEREKPKVEVENLILQTGGLKSLIGCLHGVASMEKENKTKNGLKGAAEQPDSKKGMKIHNHIPDGLPKSQEELEEEESSKMPDSAFTRLLRAKGTIPAWFSHAPDHETD</sequence>
<evidence type="ECO:0000256" key="1">
    <source>
        <dbReference type="SAM" id="MobiDB-lite"/>
    </source>
</evidence>
<accession>A0A6D2LEM7</accession>
<gene>
    <name evidence="2" type="ORF">MERR_LOCUS45824</name>
</gene>
<evidence type="ECO:0008006" key="4">
    <source>
        <dbReference type="Google" id="ProtNLM"/>
    </source>
</evidence>
<comment type="caution">
    <text evidence="2">The sequence shown here is derived from an EMBL/GenBank/DDBJ whole genome shotgun (WGS) entry which is preliminary data.</text>
</comment>
<proteinExistence type="predicted"/>
<dbReference type="GO" id="GO:0005634">
    <property type="term" value="C:nucleus"/>
    <property type="evidence" value="ECO:0007669"/>
    <property type="project" value="TreeGrafter"/>
</dbReference>